<dbReference type="InterPro" id="IPR010985">
    <property type="entry name" value="Ribbon_hlx_hlx"/>
</dbReference>
<dbReference type="RefSeq" id="WP_114671243.1">
    <property type="nucleotide sequence ID" value="NZ_CP031158.1"/>
</dbReference>
<dbReference type="KEGG" id="dwu:DVJ83_02335"/>
<accession>A0A345IER5</accession>
<organism evidence="1 2">
    <name type="scientific">Deinococcus wulumuqiensis</name>
    <dbReference type="NCBI Taxonomy" id="980427"/>
    <lineage>
        <taxon>Bacteria</taxon>
        <taxon>Thermotogati</taxon>
        <taxon>Deinococcota</taxon>
        <taxon>Deinococci</taxon>
        <taxon>Deinococcales</taxon>
        <taxon>Deinococcaceae</taxon>
        <taxon>Deinococcus</taxon>
    </lineage>
</organism>
<dbReference type="AlphaFoldDB" id="A0A345IER5"/>
<dbReference type="SUPFAM" id="SSF47598">
    <property type="entry name" value="Ribbon-helix-helix"/>
    <property type="match status" value="1"/>
</dbReference>
<gene>
    <name evidence="1" type="ORF">DVJ83_02335</name>
</gene>
<dbReference type="InterPro" id="IPR013321">
    <property type="entry name" value="Arc_rbn_hlx_hlx"/>
</dbReference>
<dbReference type="Proteomes" id="UP000253744">
    <property type="component" value="Chromosome"/>
</dbReference>
<evidence type="ECO:0000313" key="2">
    <source>
        <dbReference type="Proteomes" id="UP000253744"/>
    </source>
</evidence>
<dbReference type="Pfam" id="PF05534">
    <property type="entry name" value="HicB"/>
    <property type="match status" value="1"/>
</dbReference>
<name>A0A345IER5_9DEIO</name>
<proteinExistence type="predicted"/>
<dbReference type="Gene3D" id="1.10.1220.10">
    <property type="entry name" value="Met repressor-like"/>
    <property type="match status" value="1"/>
</dbReference>
<dbReference type="GO" id="GO:0006355">
    <property type="term" value="P:regulation of DNA-templated transcription"/>
    <property type="evidence" value="ECO:0007669"/>
    <property type="project" value="InterPro"/>
</dbReference>
<protein>
    <submittedName>
        <fullName evidence="1">Toxin-antitoxin system HicB family antitoxin</fullName>
    </submittedName>
</protein>
<dbReference type="InterPro" id="IPR008651">
    <property type="entry name" value="Uncharacterised_HicB"/>
</dbReference>
<reference evidence="1 2" key="1">
    <citation type="submission" date="2018-07" db="EMBL/GenBank/DDBJ databases">
        <title>Complete Genome and Methylome Analysis of Deinococcus wulumuqiensis NEB 479.</title>
        <authorList>
            <person name="Fomenkov A."/>
            <person name="Luyten Y."/>
            <person name="Vincze T."/>
            <person name="Anton B.P."/>
            <person name="Clark T."/>
            <person name="Roberts R.J."/>
            <person name="Morgan R.D."/>
        </authorList>
    </citation>
    <scope>NUCLEOTIDE SEQUENCE [LARGE SCALE GENOMIC DNA]</scope>
    <source>
        <strain evidence="1 2">NEB 479</strain>
    </source>
</reference>
<evidence type="ECO:0000313" key="1">
    <source>
        <dbReference type="EMBL" id="AXG98187.1"/>
    </source>
</evidence>
<dbReference type="STRING" id="1288484.GCA_000348665_01289"/>
<dbReference type="EMBL" id="CP031158">
    <property type="protein sequence ID" value="AXG98187.1"/>
    <property type="molecule type" value="Genomic_DNA"/>
</dbReference>
<sequence>MTALSVRLPESLHAQLKQLAQQEGVSINQLIVLSVAEKMSALKTEDFFRERAAKADRAAFLAVLDKAPDVPPLPGDERP</sequence>